<reference evidence="2" key="1">
    <citation type="journal article" date="2021" name="Nat. Commun.">
        <title>Genetic determinants of endophytism in the Arabidopsis root mycobiome.</title>
        <authorList>
            <person name="Mesny F."/>
            <person name="Miyauchi S."/>
            <person name="Thiergart T."/>
            <person name="Pickel B."/>
            <person name="Atanasova L."/>
            <person name="Karlsson M."/>
            <person name="Huettel B."/>
            <person name="Barry K.W."/>
            <person name="Haridas S."/>
            <person name="Chen C."/>
            <person name="Bauer D."/>
            <person name="Andreopoulos W."/>
            <person name="Pangilinan J."/>
            <person name="LaButti K."/>
            <person name="Riley R."/>
            <person name="Lipzen A."/>
            <person name="Clum A."/>
            <person name="Drula E."/>
            <person name="Henrissat B."/>
            <person name="Kohler A."/>
            <person name="Grigoriev I.V."/>
            <person name="Martin F.M."/>
            <person name="Hacquard S."/>
        </authorList>
    </citation>
    <scope>NUCLEOTIDE SEQUENCE</scope>
    <source>
        <strain evidence="2">MPI-CAGE-CH-0243</strain>
    </source>
</reference>
<proteinExistence type="predicted"/>
<evidence type="ECO:0000256" key="1">
    <source>
        <dbReference type="SAM" id="MobiDB-lite"/>
    </source>
</evidence>
<accession>A0A9P9IGQ6</accession>
<comment type="caution">
    <text evidence="2">The sequence shown here is derived from an EMBL/GenBank/DDBJ whole genome shotgun (WGS) entry which is preliminary data.</text>
</comment>
<dbReference type="EMBL" id="JAGMWT010000011">
    <property type="protein sequence ID" value="KAH7120016.1"/>
    <property type="molecule type" value="Genomic_DNA"/>
</dbReference>
<evidence type="ECO:0000313" key="3">
    <source>
        <dbReference type="Proteomes" id="UP000700596"/>
    </source>
</evidence>
<dbReference type="OrthoDB" id="1577640at2759"/>
<sequence length="85" mass="9633">MPLTYDESKETALKQPQDELRESLEDVPVALIQGAESQNRVQGEKFENIHQWLSAPDPSTNYHKALKKTILSIVILKKQDAESIT</sequence>
<protein>
    <submittedName>
        <fullName evidence="2">Uncharacterized protein</fullName>
    </submittedName>
</protein>
<gene>
    <name evidence="2" type="ORF">B0J11DRAFT_582501</name>
</gene>
<feature type="region of interest" description="Disordered" evidence="1">
    <location>
        <begin position="1"/>
        <end position="20"/>
    </location>
</feature>
<name>A0A9P9IGQ6_9PLEO</name>
<keyword evidence="3" id="KW-1185">Reference proteome</keyword>
<dbReference type="Proteomes" id="UP000700596">
    <property type="component" value="Unassembled WGS sequence"/>
</dbReference>
<evidence type="ECO:0000313" key="2">
    <source>
        <dbReference type="EMBL" id="KAH7120016.1"/>
    </source>
</evidence>
<dbReference type="AlphaFoldDB" id="A0A9P9IGQ6"/>
<organism evidence="2 3">
    <name type="scientific">Dendryphion nanum</name>
    <dbReference type="NCBI Taxonomy" id="256645"/>
    <lineage>
        <taxon>Eukaryota</taxon>
        <taxon>Fungi</taxon>
        <taxon>Dikarya</taxon>
        <taxon>Ascomycota</taxon>
        <taxon>Pezizomycotina</taxon>
        <taxon>Dothideomycetes</taxon>
        <taxon>Pleosporomycetidae</taxon>
        <taxon>Pleosporales</taxon>
        <taxon>Torulaceae</taxon>
        <taxon>Dendryphion</taxon>
    </lineage>
</organism>